<dbReference type="AlphaFoldDB" id="A0ABD2H376"/>
<reference evidence="2 3" key="2">
    <citation type="journal article" date="2024" name="G3 (Bethesda)">
        <title>The genome of the cryopelagic Antarctic bald notothen, Trematomus borchgrevinki.</title>
        <authorList>
            <person name="Rayamajhi N."/>
            <person name="Rivera-Colon A.G."/>
            <person name="Minhas B.F."/>
            <person name="Cheng C.C."/>
            <person name="Catchen J.M."/>
        </authorList>
    </citation>
    <scope>NUCLEOTIDE SEQUENCE [LARGE SCALE GENOMIC DNA]</scope>
    <source>
        <strain evidence="2">AGRC-2024</strain>
    </source>
</reference>
<proteinExistence type="predicted"/>
<comment type="caution">
    <text evidence="2">The sequence shown here is derived from an EMBL/GenBank/DDBJ whole genome shotgun (WGS) entry which is preliminary data.</text>
</comment>
<evidence type="ECO:0000256" key="1">
    <source>
        <dbReference type="SAM" id="MobiDB-lite"/>
    </source>
</evidence>
<protein>
    <recommendedName>
        <fullName evidence="4">RING-type domain-containing protein</fullName>
    </recommendedName>
</protein>
<feature type="region of interest" description="Disordered" evidence="1">
    <location>
        <begin position="133"/>
        <end position="171"/>
    </location>
</feature>
<reference evidence="2 3" key="1">
    <citation type="journal article" date="2022" name="G3 (Bethesda)">
        <title>Evaluating Illumina-, Nanopore-, and PacBio-based genome assembly strategies with the bald notothen, Trematomus borchgrevinki.</title>
        <authorList>
            <person name="Rayamajhi N."/>
            <person name="Cheng C.C."/>
            <person name="Catchen J.M."/>
        </authorList>
    </citation>
    <scope>NUCLEOTIDE SEQUENCE [LARGE SCALE GENOMIC DNA]</scope>
    <source>
        <strain evidence="2">AGRC-2024</strain>
    </source>
</reference>
<dbReference type="EMBL" id="JBIYXZ010002072">
    <property type="protein sequence ID" value="KAL3060909.1"/>
    <property type="molecule type" value="Genomic_DNA"/>
</dbReference>
<accession>A0ABD2H376</accession>
<gene>
    <name evidence="2" type="ORF">OYC64_009175</name>
</gene>
<organism evidence="2 3">
    <name type="scientific">Pagothenia borchgrevinki</name>
    <name type="common">Bald rockcod</name>
    <name type="synonym">Trematomus borchgrevinki</name>
    <dbReference type="NCBI Taxonomy" id="8213"/>
    <lineage>
        <taxon>Eukaryota</taxon>
        <taxon>Metazoa</taxon>
        <taxon>Chordata</taxon>
        <taxon>Craniata</taxon>
        <taxon>Vertebrata</taxon>
        <taxon>Euteleostomi</taxon>
        <taxon>Actinopterygii</taxon>
        <taxon>Neopterygii</taxon>
        <taxon>Teleostei</taxon>
        <taxon>Neoteleostei</taxon>
        <taxon>Acanthomorphata</taxon>
        <taxon>Eupercaria</taxon>
        <taxon>Perciformes</taxon>
        <taxon>Notothenioidei</taxon>
        <taxon>Nototheniidae</taxon>
        <taxon>Pagothenia</taxon>
    </lineage>
</organism>
<keyword evidence="3" id="KW-1185">Reference proteome</keyword>
<name>A0ABD2H376_PAGBO</name>
<evidence type="ECO:0000313" key="3">
    <source>
        <dbReference type="Proteomes" id="UP001619887"/>
    </source>
</evidence>
<evidence type="ECO:0000313" key="2">
    <source>
        <dbReference type="EMBL" id="KAL3060909.1"/>
    </source>
</evidence>
<dbReference type="Proteomes" id="UP001619887">
    <property type="component" value="Unassembled WGS sequence"/>
</dbReference>
<evidence type="ECO:0008006" key="4">
    <source>
        <dbReference type="Google" id="ProtNLM"/>
    </source>
</evidence>
<sequence length="199" mass="20754">MDSPLLEARPCPTCPGLIAVADPHRFCFECLGADHAMEGGGNSPTCSACRALPRLRRLHRLDHFQQARYAVPDDDQDRGDVEVVEMDEEDGEVPFVFALPASRAAPLVEEGEDEEDFSLVGRFWQRGATTPICQSGFPDGDGHGSGACGPGASSSATTQTGEPTPPGVLWPGPAGPAGFCLAPAAGRMAVVGVEHLSGG</sequence>